<reference evidence="5" key="1">
    <citation type="journal article" date="2019" name="Int. J. Syst. Evol. Microbiol.">
        <title>The Global Catalogue of Microorganisms (GCM) 10K type strain sequencing project: providing services to taxonomists for standard genome sequencing and annotation.</title>
        <authorList>
            <consortium name="The Broad Institute Genomics Platform"/>
            <consortium name="The Broad Institute Genome Sequencing Center for Infectious Disease"/>
            <person name="Wu L."/>
            <person name="Ma J."/>
        </authorList>
    </citation>
    <scope>NUCLEOTIDE SEQUENCE [LARGE SCALE GENOMIC DNA]</scope>
    <source>
        <strain evidence="5">JCM 17906</strain>
    </source>
</reference>
<proteinExistence type="predicted"/>
<evidence type="ECO:0000256" key="1">
    <source>
        <dbReference type="ARBA" id="ARBA00023002"/>
    </source>
</evidence>
<gene>
    <name evidence="4" type="ORF">GCM10023175_72350</name>
</gene>
<dbReference type="SUPFAM" id="SSF51679">
    <property type="entry name" value="Bacterial luciferase-like"/>
    <property type="match status" value="1"/>
</dbReference>
<dbReference type="InterPro" id="IPR011251">
    <property type="entry name" value="Luciferase-like_dom"/>
</dbReference>
<dbReference type="Proteomes" id="UP001501598">
    <property type="component" value="Unassembled WGS sequence"/>
</dbReference>
<dbReference type="EMBL" id="BAABGT010000124">
    <property type="protein sequence ID" value="GAA4561049.1"/>
    <property type="molecule type" value="Genomic_DNA"/>
</dbReference>
<dbReference type="PANTHER" id="PTHR30137:SF8">
    <property type="entry name" value="BLR5498 PROTEIN"/>
    <property type="match status" value="1"/>
</dbReference>
<evidence type="ECO:0000259" key="3">
    <source>
        <dbReference type="Pfam" id="PF00296"/>
    </source>
</evidence>
<comment type="caution">
    <text evidence="4">The sequence shown here is derived from an EMBL/GenBank/DDBJ whole genome shotgun (WGS) entry which is preliminary data.</text>
</comment>
<name>A0ABP8S539_9PSEU</name>
<sequence length="422" mass="46003">MKLTYLQQVPYRHLPDDFTDRHSESVVTNPFYELVDRDLLHTDLRAALDESMHAARAGFDAVALQEHGGSSYDINPNPDLGAAALAYATGAEGLPVGISLLGRSLGKSREPLRVAEELAWLDCLSGGRLLPGFPVGLAYDANVNAGVPPIETRSRYDENLELILRAWTEREPFPWNGRYFQSMGVNIWPRPYQDPHPPISITGIGNPHTTRFALERDLGFNLVALGSDPKIAAAPIFDSMWSMAAQMGLDANPYRVAMAVTVLVGETDEDAERLYARHVEYSLARGIGRIPMHRLALPGGISPQGLKALMSRPSPPADLAAPSYADAVGAGVVVAGSPATVREILADYARSFRLGNLLVFLQVGSMPIELTKHNIDLFAAEVAPHLRPIWSEYDEDNRWWPVALGGQPASNKQAETAGARLT</sequence>
<evidence type="ECO:0000313" key="5">
    <source>
        <dbReference type="Proteomes" id="UP001501598"/>
    </source>
</evidence>
<dbReference type="Pfam" id="PF00296">
    <property type="entry name" value="Bac_luciferase"/>
    <property type="match status" value="1"/>
</dbReference>
<evidence type="ECO:0000313" key="4">
    <source>
        <dbReference type="EMBL" id="GAA4561049.1"/>
    </source>
</evidence>
<dbReference type="Gene3D" id="3.20.20.30">
    <property type="entry name" value="Luciferase-like domain"/>
    <property type="match status" value="1"/>
</dbReference>
<keyword evidence="5" id="KW-1185">Reference proteome</keyword>
<organism evidence="4 5">
    <name type="scientific">Pseudonocardia xishanensis</name>
    <dbReference type="NCBI Taxonomy" id="630995"/>
    <lineage>
        <taxon>Bacteria</taxon>
        <taxon>Bacillati</taxon>
        <taxon>Actinomycetota</taxon>
        <taxon>Actinomycetes</taxon>
        <taxon>Pseudonocardiales</taxon>
        <taxon>Pseudonocardiaceae</taxon>
        <taxon>Pseudonocardia</taxon>
    </lineage>
</organism>
<keyword evidence="1" id="KW-0560">Oxidoreductase</keyword>
<feature type="domain" description="Luciferase-like" evidence="3">
    <location>
        <begin position="43"/>
        <end position="351"/>
    </location>
</feature>
<accession>A0ABP8S539</accession>
<dbReference type="InterPro" id="IPR050766">
    <property type="entry name" value="Bact_Lucif_Oxidored"/>
</dbReference>
<evidence type="ECO:0000256" key="2">
    <source>
        <dbReference type="ARBA" id="ARBA00023033"/>
    </source>
</evidence>
<protein>
    <submittedName>
        <fullName evidence="4">LLM class flavin-dependent oxidoreductase</fullName>
    </submittedName>
</protein>
<dbReference type="InterPro" id="IPR036661">
    <property type="entry name" value="Luciferase-like_sf"/>
</dbReference>
<keyword evidence="2" id="KW-0503">Monooxygenase</keyword>
<dbReference type="PANTHER" id="PTHR30137">
    <property type="entry name" value="LUCIFERASE-LIKE MONOOXYGENASE"/>
    <property type="match status" value="1"/>
</dbReference>
<dbReference type="RefSeq" id="WP_345428925.1">
    <property type="nucleotide sequence ID" value="NZ_BAABGT010000124.1"/>
</dbReference>